<proteinExistence type="predicted"/>
<organism evidence="1 2">
    <name type="scientific">Riccia fluitans</name>
    <dbReference type="NCBI Taxonomy" id="41844"/>
    <lineage>
        <taxon>Eukaryota</taxon>
        <taxon>Viridiplantae</taxon>
        <taxon>Streptophyta</taxon>
        <taxon>Embryophyta</taxon>
        <taxon>Marchantiophyta</taxon>
        <taxon>Marchantiopsida</taxon>
        <taxon>Marchantiidae</taxon>
        <taxon>Marchantiales</taxon>
        <taxon>Ricciaceae</taxon>
        <taxon>Riccia</taxon>
    </lineage>
</organism>
<gene>
    <name evidence="1" type="ORF">R1flu_004029</name>
</gene>
<keyword evidence="2" id="KW-1185">Reference proteome</keyword>
<protein>
    <recommendedName>
        <fullName evidence="3">DDE Tnp4 domain-containing protein</fullName>
    </recommendedName>
</protein>
<dbReference type="AlphaFoldDB" id="A0ABD1YPI4"/>
<sequence length="359" mass="41420">MPRISERQAMLDDLERWMELKATADLASSSKSDSDWDFNSSGSVNSWDENSNAELVSDGFDSIDSSSSDKELMELFCMLEESRYVTRPPKWIKSKDFISNYFFNLPPNAFRSFTRMTRSSFMELVSKIADHPMFHNNSPYAQAPLAMQLAVVLDRFGHEGNGACFSHSLMLWGLDEGSMVNYTNTIMIALRDKLRYLVSWPTTSKRRRISAAFVEKGFLGCVGLIDGTLIPLSQRPHDGNEMYHDRKSQYLYNAQIINDYRRRILWSQIKDRWCSRYAMKWISCCVLLHNFLIEKDEWTEADDDIELEPLDALKDVDYHEYLKDSIEAHDVGLRLRTAVRLTLPCQAGLHGLTQSTQKN</sequence>
<dbReference type="Proteomes" id="UP001605036">
    <property type="component" value="Unassembled WGS sequence"/>
</dbReference>
<evidence type="ECO:0000313" key="1">
    <source>
        <dbReference type="EMBL" id="KAL2632550.1"/>
    </source>
</evidence>
<evidence type="ECO:0008006" key="3">
    <source>
        <dbReference type="Google" id="ProtNLM"/>
    </source>
</evidence>
<evidence type="ECO:0000313" key="2">
    <source>
        <dbReference type="Proteomes" id="UP001605036"/>
    </source>
</evidence>
<dbReference type="EMBL" id="JBHFFA010000003">
    <property type="protein sequence ID" value="KAL2632550.1"/>
    <property type="molecule type" value="Genomic_DNA"/>
</dbReference>
<comment type="caution">
    <text evidence="1">The sequence shown here is derived from an EMBL/GenBank/DDBJ whole genome shotgun (WGS) entry which is preliminary data.</text>
</comment>
<name>A0ABD1YPI4_9MARC</name>
<accession>A0ABD1YPI4</accession>
<reference evidence="1 2" key="1">
    <citation type="submission" date="2024-09" db="EMBL/GenBank/DDBJ databases">
        <title>Chromosome-scale assembly of Riccia fluitans.</title>
        <authorList>
            <person name="Paukszto L."/>
            <person name="Sawicki J."/>
            <person name="Karawczyk K."/>
            <person name="Piernik-Szablinska J."/>
            <person name="Szczecinska M."/>
            <person name="Mazdziarz M."/>
        </authorList>
    </citation>
    <scope>NUCLEOTIDE SEQUENCE [LARGE SCALE GENOMIC DNA]</scope>
    <source>
        <strain evidence="1">Rf_01</strain>
        <tissue evidence="1">Aerial parts of the thallus</tissue>
    </source>
</reference>